<comment type="caution">
    <text evidence="5">The sequence shown here is derived from an EMBL/GenBank/DDBJ whole genome shotgun (WGS) entry which is preliminary data.</text>
</comment>
<dbReference type="InterPro" id="IPR012617">
    <property type="entry name" value="AATF_C"/>
</dbReference>
<dbReference type="EMBL" id="JABWDY010012577">
    <property type="protein sequence ID" value="KAF5199012.1"/>
    <property type="molecule type" value="Genomic_DNA"/>
</dbReference>
<dbReference type="GO" id="GO:0005730">
    <property type="term" value="C:nucleolus"/>
    <property type="evidence" value="ECO:0007669"/>
    <property type="project" value="TreeGrafter"/>
</dbReference>
<feature type="compositionally biased region" description="Acidic residues" evidence="2">
    <location>
        <begin position="32"/>
        <end position="50"/>
    </location>
</feature>
<dbReference type="OrthoDB" id="5783963at2759"/>
<dbReference type="Pfam" id="PF13339">
    <property type="entry name" value="AATF-Che1"/>
    <property type="match status" value="1"/>
</dbReference>
<dbReference type="InterPro" id="IPR039223">
    <property type="entry name" value="AATF/Bfr2"/>
</dbReference>
<dbReference type="InterPro" id="IPR025160">
    <property type="entry name" value="AATF"/>
</dbReference>
<evidence type="ECO:0000313" key="6">
    <source>
        <dbReference type="Proteomes" id="UP000554482"/>
    </source>
</evidence>
<dbReference type="Proteomes" id="UP000554482">
    <property type="component" value="Unassembled WGS sequence"/>
</dbReference>
<reference evidence="5 6" key="1">
    <citation type="submission" date="2020-06" db="EMBL/GenBank/DDBJ databases">
        <title>Transcriptomic and genomic resources for Thalictrum thalictroides and T. hernandezii: Facilitating candidate gene discovery in an emerging model plant lineage.</title>
        <authorList>
            <person name="Arias T."/>
            <person name="Riano-Pachon D.M."/>
            <person name="Di Stilio V.S."/>
        </authorList>
    </citation>
    <scope>NUCLEOTIDE SEQUENCE [LARGE SCALE GENOMIC DNA]</scope>
    <source>
        <strain evidence="6">cv. WT478/WT964</strain>
        <tissue evidence="5">Leaves</tissue>
    </source>
</reference>
<accession>A0A7J6WSB6</accession>
<evidence type="ECO:0000256" key="1">
    <source>
        <dbReference type="ARBA" id="ARBA00008966"/>
    </source>
</evidence>
<dbReference type="AlphaFoldDB" id="A0A7J6WSB6"/>
<name>A0A7J6WSB6_THATH</name>
<evidence type="ECO:0000256" key="2">
    <source>
        <dbReference type="SAM" id="MobiDB-lite"/>
    </source>
</evidence>
<dbReference type="PANTHER" id="PTHR15565">
    <property type="entry name" value="AATF PROTEIN APOPTOSIS ANTAGONIZING TRANSCRIPTION FACTOR"/>
    <property type="match status" value="1"/>
</dbReference>
<organism evidence="5 6">
    <name type="scientific">Thalictrum thalictroides</name>
    <name type="common">Rue-anemone</name>
    <name type="synonym">Anemone thalictroides</name>
    <dbReference type="NCBI Taxonomy" id="46969"/>
    <lineage>
        <taxon>Eukaryota</taxon>
        <taxon>Viridiplantae</taxon>
        <taxon>Streptophyta</taxon>
        <taxon>Embryophyta</taxon>
        <taxon>Tracheophyta</taxon>
        <taxon>Spermatophyta</taxon>
        <taxon>Magnoliopsida</taxon>
        <taxon>Ranunculales</taxon>
        <taxon>Ranunculaceae</taxon>
        <taxon>Thalictroideae</taxon>
        <taxon>Thalictrum</taxon>
    </lineage>
</organism>
<dbReference type="Pfam" id="PF08164">
    <property type="entry name" value="TRAUB"/>
    <property type="match status" value="1"/>
</dbReference>
<evidence type="ECO:0000259" key="3">
    <source>
        <dbReference type="Pfam" id="PF08164"/>
    </source>
</evidence>
<proteinExistence type="inferred from homology"/>
<comment type="similarity">
    <text evidence="1">Belongs to the AATF family.</text>
</comment>
<feature type="region of interest" description="Disordered" evidence="2">
    <location>
        <begin position="1"/>
        <end position="65"/>
    </location>
</feature>
<keyword evidence="6" id="KW-1185">Reference proteome</keyword>
<gene>
    <name evidence="5" type="ORF">FRX31_011402</name>
</gene>
<feature type="domain" description="AATF leucine zipper-containing" evidence="4">
    <location>
        <begin position="87"/>
        <end position="221"/>
    </location>
</feature>
<evidence type="ECO:0000259" key="4">
    <source>
        <dbReference type="Pfam" id="PF13339"/>
    </source>
</evidence>
<evidence type="ECO:0000313" key="5">
    <source>
        <dbReference type="EMBL" id="KAF5199012.1"/>
    </source>
</evidence>
<sequence length="392" mass="44880">MGLVSKNSKRKIEPEYSTEDESDFESEKEFNEQEDTDEEDRDEDEEDEMEHEAQKDAEMDELEKELMSIRKGEQDILMNLKRHKDEDFLKGQAVRNQKALWDKTLELRFSLQKAFSSSNKLPQEPTRSLFCGSDEAINKEYIDLITSSEKTLDCLVELQEALLEKNPTIGQTAEGSKKGVNSTDVPNISNIGNDEVWSRIQQLHSRVAPFRDSSIDKWQRKSQVMTGVAGYKGKLQAFSQNISEQVAGYMRDPNRMIKRMQLRKPVVGVLGAVAGVSGNIKEENTNEDGDPELLEDSEFYQQLLKEFFESFNSTTPEDAKAAEAVFYALRRHQTKKRKIVDRRASKSRKIRYHVHEKIANFMAPEPMKLPDMAPVLFENLFGLKRQGPASVA</sequence>
<protein>
    <submittedName>
        <fullName evidence="5">Apoptosis-antagonizing transcription factor</fullName>
    </submittedName>
</protein>
<feature type="domain" description="Apoptosis-antagonizing transcription factor C-terminal" evidence="3">
    <location>
        <begin position="300"/>
        <end position="381"/>
    </location>
</feature>
<dbReference type="PANTHER" id="PTHR15565:SF0">
    <property type="entry name" value="PROTEIN AATF"/>
    <property type="match status" value="1"/>
</dbReference>